<gene>
    <name evidence="8" type="ORF">NITHO_160012</name>
</gene>
<protein>
    <recommendedName>
        <fullName evidence="2">site-specific DNA-methyltransferase (adenine-specific)</fullName>
        <ecNumber evidence="2">2.1.1.72</ecNumber>
    </recommendedName>
</protein>
<dbReference type="InterPro" id="IPR050953">
    <property type="entry name" value="N4_N6_ade-DNA_methylase"/>
</dbReference>
<feature type="domain" description="DNA methylase adenine-specific" evidence="6">
    <location>
        <begin position="312"/>
        <end position="495"/>
    </location>
</feature>
<dbReference type="GO" id="GO:0003677">
    <property type="term" value="F:DNA binding"/>
    <property type="evidence" value="ECO:0007669"/>
    <property type="project" value="InterPro"/>
</dbReference>
<evidence type="ECO:0000259" key="7">
    <source>
        <dbReference type="Pfam" id="PF18135"/>
    </source>
</evidence>
<comment type="caution">
    <text evidence="8">The sequence shown here is derived from an EMBL/GenBank/DDBJ whole genome shotgun (WGS) entry which is preliminary data.</text>
</comment>
<sequence length="895" mass="101344">MPVSQLDSVQSALRAFAQEVKATTDQANQIDFQPEDQLKRSVPKLIKRVGATLGISVSVFSESPVDEIGRPDLAIAVDRLLVGYVELKAPGVGTTNRELRGHNRTQLKKFLTLPNLIYTDARDWTFYREGEHKRSYDVRLGDIDETGATELAESDARKLLDLLREFLHWQPIVATSARGLAEQLAPLTRMLRKDVESAVRAQKPALSGIYADWKRTLFPQAKPDEFADSYAQTLTYGLLLAKLSGATTLDTTSAAQAIRHHSSLLARTLEILTQPGTREELGTGLELLERTIEAVDSTAIRGRDDEDPWLYFYEDFLAVYDPDLRKKRGVYYTSVQVVKAQVTLVDELLRTRLNRTLGFADPDVTVLDPATGTGTYLLRVLQHGVDHGTRVYGLGAAGDIASQLARNLYGFELLVGPYAVAHLRLAQAIQEAGGHEPDDGVHIYLTDTLESPNEIKKLPHSFYERPLAEEHRRAREVKRKTPILVCIGNPPYDREESESVDGRIAGSWIRFGDQATKKAPLDTFVEPAQRAGAGLHIKNLYNLYVYFWRWALWKVFETQDGPGIVSFITAASYLRGPGFVGMREELRRTFDDLWILDLEGDSRGTRKTDNVFDIQTPVAIAVGVRYGTPNRNRPADVHYARITGTQAEKLTVLSELSGFRHLLWEPGQIDWRQPLTAASAGDYFSWPSLVDMMPWQHSGTQLKRLWPIGENREVLLRRWSILLTAPNRAVYFRETRDRQVSKEYPDQLGERGVLPAIASLPRDAEPPEIVRYGYRSFDRQYVFRDTRVGDFYRPPLWRIVSEEQIFLTTLLEHSLGIGTAFTATVFVPDLHLFPRELRRERCHAPIPGCDGERAEHHRWAARFTRRDLRVHRHSRGPNRVYCRDAGASGLHRTLP</sequence>
<keyword evidence="4 8" id="KW-0808">Transferase</keyword>
<dbReference type="PANTHER" id="PTHR33841">
    <property type="entry name" value="DNA METHYLTRANSFERASE YEEA-RELATED"/>
    <property type="match status" value="1"/>
</dbReference>
<evidence type="ECO:0000256" key="5">
    <source>
        <dbReference type="ARBA" id="ARBA00047942"/>
    </source>
</evidence>
<dbReference type="GO" id="GO:0008170">
    <property type="term" value="F:N-methyltransferase activity"/>
    <property type="evidence" value="ECO:0007669"/>
    <property type="project" value="InterPro"/>
</dbReference>
<accession>I4EDU3</accession>
<evidence type="ECO:0000256" key="2">
    <source>
        <dbReference type="ARBA" id="ARBA00011900"/>
    </source>
</evidence>
<feature type="domain" description="Type ISP restriction-modification enzyme LLaBIII C-terminal specificity" evidence="7">
    <location>
        <begin position="691"/>
        <end position="834"/>
    </location>
</feature>
<dbReference type="GO" id="GO:0009007">
    <property type="term" value="F:site-specific DNA-methyltransferase (adenine-specific) activity"/>
    <property type="evidence" value="ECO:0007669"/>
    <property type="project" value="UniProtKB-EC"/>
</dbReference>
<evidence type="ECO:0000313" key="8">
    <source>
        <dbReference type="EMBL" id="CCF82855.1"/>
    </source>
</evidence>
<evidence type="ECO:0000256" key="3">
    <source>
        <dbReference type="ARBA" id="ARBA00022603"/>
    </source>
</evidence>
<keyword evidence="3 8" id="KW-0489">Methyltransferase</keyword>
<dbReference type="Proteomes" id="UP000004221">
    <property type="component" value="Unassembled WGS sequence"/>
</dbReference>
<evidence type="ECO:0000313" key="9">
    <source>
        <dbReference type="Proteomes" id="UP000004221"/>
    </source>
</evidence>
<evidence type="ECO:0000259" key="6">
    <source>
        <dbReference type="Pfam" id="PF02384"/>
    </source>
</evidence>
<dbReference type="PANTHER" id="PTHR33841:SF1">
    <property type="entry name" value="DNA METHYLTRANSFERASE A"/>
    <property type="match status" value="1"/>
</dbReference>
<dbReference type="Pfam" id="PF02384">
    <property type="entry name" value="N6_Mtase"/>
    <property type="match status" value="1"/>
</dbReference>
<dbReference type="EC" id="2.1.1.72" evidence="2"/>
<dbReference type="InterPro" id="IPR003356">
    <property type="entry name" value="DNA_methylase_A-5"/>
</dbReference>
<dbReference type="OrthoDB" id="9758243at2"/>
<comment type="similarity">
    <text evidence="1">Belongs to the N(4)/N(6)-methyltransferase family.</text>
</comment>
<comment type="catalytic activity">
    <reaction evidence="5">
        <text>a 2'-deoxyadenosine in DNA + S-adenosyl-L-methionine = an N(6)-methyl-2'-deoxyadenosine in DNA + S-adenosyl-L-homocysteine + H(+)</text>
        <dbReference type="Rhea" id="RHEA:15197"/>
        <dbReference type="Rhea" id="RHEA-COMP:12418"/>
        <dbReference type="Rhea" id="RHEA-COMP:12419"/>
        <dbReference type="ChEBI" id="CHEBI:15378"/>
        <dbReference type="ChEBI" id="CHEBI:57856"/>
        <dbReference type="ChEBI" id="CHEBI:59789"/>
        <dbReference type="ChEBI" id="CHEBI:90615"/>
        <dbReference type="ChEBI" id="CHEBI:90616"/>
        <dbReference type="EC" id="2.1.1.72"/>
    </reaction>
</comment>
<dbReference type="EMBL" id="CAGS01000068">
    <property type="protein sequence ID" value="CCF82855.1"/>
    <property type="molecule type" value="Genomic_DNA"/>
</dbReference>
<name>I4EDU3_9BACT</name>
<proteinExistence type="inferred from homology"/>
<dbReference type="AlphaFoldDB" id="I4EDU3"/>
<evidence type="ECO:0000256" key="1">
    <source>
        <dbReference type="ARBA" id="ARBA00006594"/>
    </source>
</evidence>
<dbReference type="PRINTS" id="PR00507">
    <property type="entry name" value="N12N6MTFRASE"/>
</dbReference>
<dbReference type="InterPro" id="IPR041635">
    <property type="entry name" value="Type_ISP_LLaBIII_C"/>
</dbReference>
<reference evidence="8 9" key="1">
    <citation type="journal article" date="2012" name="ISME J.">
        <title>Nitrification expanded: discovery, physiology and genomics of a nitrite-oxidizing bacterium from the phylum Chloroflexi.</title>
        <authorList>
            <person name="Sorokin D.Y."/>
            <person name="Lucker S."/>
            <person name="Vejmelkova D."/>
            <person name="Kostrikina N.A."/>
            <person name="Kleerebezem R."/>
            <person name="Rijpstra W.I."/>
            <person name="Damste J.S."/>
            <person name="Le Paslier D."/>
            <person name="Muyzer G."/>
            <person name="Wagner M."/>
            <person name="van Loosdrecht M.C."/>
            <person name="Daims H."/>
        </authorList>
    </citation>
    <scope>NUCLEOTIDE SEQUENCE [LARGE SCALE GENOMIC DNA]</scope>
    <source>
        <strain evidence="9">none</strain>
    </source>
</reference>
<dbReference type="SUPFAM" id="SSF53335">
    <property type="entry name" value="S-adenosyl-L-methionine-dependent methyltransferases"/>
    <property type="match status" value="1"/>
</dbReference>
<dbReference type="Gene3D" id="3.40.50.150">
    <property type="entry name" value="Vaccinia Virus protein VP39"/>
    <property type="match status" value="1"/>
</dbReference>
<dbReference type="InterPro" id="IPR029063">
    <property type="entry name" value="SAM-dependent_MTases_sf"/>
</dbReference>
<evidence type="ECO:0000256" key="4">
    <source>
        <dbReference type="ARBA" id="ARBA00022679"/>
    </source>
</evidence>
<dbReference type="Pfam" id="PF18135">
    <property type="entry name" value="Type_ISP_C"/>
    <property type="match status" value="1"/>
</dbReference>
<organism evidence="8 9">
    <name type="scientific">Nitrolancea hollandica Lb</name>
    <dbReference type="NCBI Taxonomy" id="1129897"/>
    <lineage>
        <taxon>Bacteria</taxon>
        <taxon>Pseudomonadati</taxon>
        <taxon>Thermomicrobiota</taxon>
        <taxon>Thermomicrobia</taxon>
        <taxon>Sphaerobacterales</taxon>
        <taxon>Sphaerobacterineae</taxon>
        <taxon>Sphaerobacteraceae</taxon>
        <taxon>Nitrolancea</taxon>
    </lineage>
</organism>
<dbReference type="GO" id="GO:0032259">
    <property type="term" value="P:methylation"/>
    <property type="evidence" value="ECO:0007669"/>
    <property type="project" value="UniProtKB-KW"/>
</dbReference>
<keyword evidence="9" id="KW-1185">Reference proteome</keyword>